<comment type="caution">
    <text evidence="1">The sequence shown here is derived from an EMBL/GenBank/DDBJ whole genome shotgun (WGS) entry which is preliminary data.</text>
</comment>
<evidence type="ECO:0000313" key="2">
    <source>
        <dbReference type="Proteomes" id="UP001548189"/>
    </source>
</evidence>
<dbReference type="Gene3D" id="3.40.50.720">
    <property type="entry name" value="NAD(P)-binding Rossmann-like Domain"/>
    <property type="match status" value="1"/>
</dbReference>
<dbReference type="InterPro" id="IPR036291">
    <property type="entry name" value="NAD(P)-bd_dom_sf"/>
</dbReference>
<sequence length="372" mass="42931">MGMIRSKIFFNYFKFRKQRQHFTRQLHATFTQRLVRLMALMFFLVFMHTFAMVYFEDMKFGDGLWLTVTTLNTVGYGDFSSATTAGRWSTFIFLYLFGISLLGLIFGEYIEYRYNRRELKLFGQWSWKNMNEHILIINTPNSDPDGYLTKLINEIRKTPELENLCIQIITRKYQKGLPHNITKLDVVHTTGRSEDSEILLKANVDKAKYILIIARDSSDSLSDSLTFDILSRIKDIGSQAIIAAEVVRDENRERLRRIGAHAVVRPVRAYPELIIRAATSPGTEEVLENLFSHSGAHMYRINIEFSAVQWKALVMNVLENDAGLPVAYMNNEGKIKVNPKPDELCSGKSVITMVYEKQNKNQIAEKIRTCLV</sequence>
<dbReference type="Pfam" id="PF07885">
    <property type="entry name" value="Ion_trans_2"/>
    <property type="match status" value="1"/>
</dbReference>
<dbReference type="EMBL" id="JBEVCJ010000039">
    <property type="protein sequence ID" value="MET1257193.1"/>
    <property type="molecule type" value="Genomic_DNA"/>
</dbReference>
<accession>A0ABV2BZ27</accession>
<name>A0ABV2BZ27_9GAMM</name>
<dbReference type="InterPro" id="IPR013099">
    <property type="entry name" value="K_chnl_dom"/>
</dbReference>
<reference evidence="1 2" key="1">
    <citation type="submission" date="2024-06" db="EMBL/GenBank/DDBJ databases">
        <authorList>
            <person name="Li F."/>
        </authorList>
    </citation>
    <scope>NUCLEOTIDE SEQUENCE [LARGE SCALE GENOMIC DNA]</scope>
    <source>
        <strain evidence="1 2">GXAS 311</strain>
    </source>
</reference>
<keyword evidence="2" id="KW-1185">Reference proteome</keyword>
<dbReference type="Proteomes" id="UP001548189">
    <property type="component" value="Unassembled WGS sequence"/>
</dbReference>
<protein>
    <submittedName>
        <fullName evidence="1">Ion channel</fullName>
    </submittedName>
</protein>
<dbReference type="InterPro" id="IPR050721">
    <property type="entry name" value="Trk_Ktr_HKT_K-transport"/>
</dbReference>
<dbReference type="Pfam" id="PF02254">
    <property type="entry name" value="TrkA_N"/>
    <property type="match status" value="1"/>
</dbReference>
<evidence type="ECO:0000313" key="1">
    <source>
        <dbReference type="EMBL" id="MET1257193.1"/>
    </source>
</evidence>
<dbReference type="SUPFAM" id="SSF51735">
    <property type="entry name" value="NAD(P)-binding Rossmann-fold domains"/>
    <property type="match status" value="1"/>
</dbReference>
<dbReference type="Gene3D" id="1.10.287.70">
    <property type="match status" value="1"/>
</dbReference>
<dbReference type="PANTHER" id="PTHR43833">
    <property type="entry name" value="POTASSIUM CHANNEL PROTEIN 2-RELATED-RELATED"/>
    <property type="match status" value="1"/>
</dbReference>
<dbReference type="PANTHER" id="PTHR43833:SF9">
    <property type="entry name" value="POTASSIUM CHANNEL PROTEIN YUGO-RELATED"/>
    <property type="match status" value="1"/>
</dbReference>
<dbReference type="SUPFAM" id="SSF81324">
    <property type="entry name" value="Voltage-gated potassium channels"/>
    <property type="match status" value="1"/>
</dbReference>
<proteinExistence type="predicted"/>
<organism evidence="1 2">
    <name type="scientific">Aliikangiella maris</name>
    <dbReference type="NCBI Taxonomy" id="3162458"/>
    <lineage>
        <taxon>Bacteria</taxon>
        <taxon>Pseudomonadati</taxon>
        <taxon>Pseudomonadota</taxon>
        <taxon>Gammaproteobacteria</taxon>
        <taxon>Oceanospirillales</taxon>
        <taxon>Pleioneaceae</taxon>
        <taxon>Aliikangiella</taxon>
    </lineage>
</organism>
<gene>
    <name evidence="1" type="ORF">ABVT43_18760</name>
</gene>
<dbReference type="InterPro" id="IPR003148">
    <property type="entry name" value="RCK_N"/>
</dbReference>